<evidence type="ECO:0000313" key="15">
    <source>
        <dbReference type="EMBL" id="QJR11063.1"/>
    </source>
</evidence>
<name>A0A6M4GXF0_9PROT</name>
<keyword evidence="8" id="KW-0249">Electron transport</keyword>
<dbReference type="KEGG" id="uru:DSM104443_02134"/>
<feature type="transmembrane region" description="Helical" evidence="13">
    <location>
        <begin position="85"/>
        <end position="107"/>
    </location>
</feature>
<evidence type="ECO:0000313" key="16">
    <source>
        <dbReference type="Proteomes" id="UP000501534"/>
    </source>
</evidence>
<organism evidence="15 16">
    <name type="scientific">Usitatibacter rugosus</name>
    <dbReference type="NCBI Taxonomy" id="2732067"/>
    <lineage>
        <taxon>Bacteria</taxon>
        <taxon>Pseudomonadati</taxon>
        <taxon>Pseudomonadota</taxon>
        <taxon>Betaproteobacteria</taxon>
        <taxon>Nitrosomonadales</taxon>
        <taxon>Usitatibacteraceae</taxon>
        <taxon>Usitatibacter</taxon>
    </lineage>
</organism>
<evidence type="ECO:0000256" key="4">
    <source>
        <dbReference type="ARBA" id="ARBA00022475"/>
    </source>
</evidence>
<keyword evidence="10" id="KW-0408">Iron</keyword>
<evidence type="ECO:0000256" key="13">
    <source>
        <dbReference type="SAM" id="Phobius"/>
    </source>
</evidence>
<evidence type="ECO:0000256" key="3">
    <source>
        <dbReference type="ARBA" id="ARBA00022448"/>
    </source>
</evidence>
<evidence type="ECO:0000256" key="6">
    <source>
        <dbReference type="ARBA" id="ARBA00022692"/>
    </source>
</evidence>
<evidence type="ECO:0000256" key="1">
    <source>
        <dbReference type="ARBA" id="ARBA00001970"/>
    </source>
</evidence>
<accession>A0A6M4GXF0</accession>
<keyword evidence="11 13" id="KW-0472">Membrane</keyword>
<keyword evidence="7" id="KW-0479">Metal-binding</keyword>
<feature type="transmembrane region" description="Helical" evidence="13">
    <location>
        <begin position="47"/>
        <end position="65"/>
    </location>
</feature>
<comment type="cofactor">
    <cofactor evidence="1">
        <name>heme b</name>
        <dbReference type="ChEBI" id="CHEBI:60344"/>
    </cofactor>
</comment>
<dbReference type="PANTHER" id="PTHR30529">
    <property type="entry name" value="CYTOCHROME B561"/>
    <property type="match status" value="1"/>
</dbReference>
<keyword evidence="4" id="KW-1003">Cell membrane</keyword>
<dbReference type="AlphaFoldDB" id="A0A6M4GXF0"/>
<keyword evidence="9 13" id="KW-1133">Transmembrane helix</keyword>
<evidence type="ECO:0000256" key="11">
    <source>
        <dbReference type="ARBA" id="ARBA00023136"/>
    </source>
</evidence>
<comment type="similarity">
    <text evidence="12">Belongs to the cytochrome b561 family.</text>
</comment>
<keyword evidence="6 13" id="KW-0812">Transmembrane</keyword>
<keyword evidence="5" id="KW-0349">Heme</keyword>
<keyword evidence="16" id="KW-1185">Reference proteome</keyword>
<feature type="transmembrane region" description="Helical" evidence="13">
    <location>
        <begin position="12"/>
        <end position="35"/>
    </location>
</feature>
<dbReference type="SUPFAM" id="SSF81342">
    <property type="entry name" value="Transmembrane di-heme cytochromes"/>
    <property type="match status" value="1"/>
</dbReference>
<evidence type="ECO:0000256" key="12">
    <source>
        <dbReference type="ARBA" id="ARBA00037975"/>
    </source>
</evidence>
<dbReference type="Proteomes" id="UP000501534">
    <property type="component" value="Chromosome"/>
</dbReference>
<reference evidence="15 16" key="1">
    <citation type="submission" date="2020-04" db="EMBL/GenBank/DDBJ databases">
        <title>Usitatibacter rugosus gen. nov., sp. nov. and Usitatibacter palustris sp. nov., novel members of Usitatibacteraceae fam. nov. within the order Nitrosomonadales isolated from soil.</title>
        <authorList>
            <person name="Huber K.J."/>
            <person name="Neumann-Schaal M."/>
            <person name="Geppert A."/>
            <person name="Luckner M."/>
            <person name="Wanner G."/>
            <person name="Overmann J."/>
        </authorList>
    </citation>
    <scope>NUCLEOTIDE SEQUENCE [LARGE SCALE GENOMIC DNA]</scope>
    <source>
        <strain evidence="15 16">0125_3</strain>
    </source>
</reference>
<dbReference type="GO" id="GO:0020037">
    <property type="term" value="F:heme binding"/>
    <property type="evidence" value="ECO:0007669"/>
    <property type="project" value="TreeGrafter"/>
</dbReference>
<dbReference type="Pfam" id="PF01292">
    <property type="entry name" value="Ni_hydr_CYTB"/>
    <property type="match status" value="1"/>
</dbReference>
<comment type="subcellular location">
    <subcellularLocation>
        <location evidence="2">Cell membrane</location>
        <topology evidence="2">Multi-pass membrane protein</topology>
    </subcellularLocation>
</comment>
<dbReference type="EMBL" id="CP053069">
    <property type="protein sequence ID" value="QJR11063.1"/>
    <property type="molecule type" value="Genomic_DNA"/>
</dbReference>
<keyword evidence="3" id="KW-0813">Transport</keyword>
<evidence type="ECO:0000256" key="5">
    <source>
        <dbReference type="ARBA" id="ARBA00022617"/>
    </source>
</evidence>
<dbReference type="GO" id="GO:0009055">
    <property type="term" value="F:electron transfer activity"/>
    <property type="evidence" value="ECO:0007669"/>
    <property type="project" value="InterPro"/>
</dbReference>
<dbReference type="InterPro" id="IPR052168">
    <property type="entry name" value="Cytochrome_b561_oxidase"/>
</dbReference>
<evidence type="ECO:0000256" key="10">
    <source>
        <dbReference type="ARBA" id="ARBA00023004"/>
    </source>
</evidence>
<feature type="domain" description="Cytochrome b561 bacterial/Ni-hydrogenase" evidence="14">
    <location>
        <begin position="6"/>
        <end position="176"/>
    </location>
</feature>
<dbReference type="GO" id="GO:0046872">
    <property type="term" value="F:metal ion binding"/>
    <property type="evidence" value="ECO:0007669"/>
    <property type="project" value="UniProtKB-KW"/>
</dbReference>
<dbReference type="PANTHER" id="PTHR30529:SF1">
    <property type="entry name" value="CYTOCHROME B561 HOMOLOG 2"/>
    <property type="match status" value="1"/>
</dbReference>
<evidence type="ECO:0000256" key="7">
    <source>
        <dbReference type="ARBA" id="ARBA00022723"/>
    </source>
</evidence>
<sequence>MNYTERYTRTAIALHWIAAVLILGNLAWGLYMVSLEFSPAKLKYYSWHKWTGVTIFVLAAARLLWRLKHPAPPLPAHMPVWESRAAHASHILLYVLFFAGPLTGWLFSSAGGFQTVYFGVLPIPDLLGKDRELADVLKVVHRSTVYALGGLIALHAAAAVKHHVIDRDDVLTRMLPFLKPRPPAPTPTVLPPTP</sequence>
<dbReference type="RefSeq" id="WP_171092079.1">
    <property type="nucleotide sequence ID" value="NZ_CP053069.1"/>
</dbReference>
<protein>
    <submittedName>
        <fullName evidence="15">Cytochrome b561</fullName>
    </submittedName>
</protein>
<evidence type="ECO:0000256" key="2">
    <source>
        <dbReference type="ARBA" id="ARBA00004651"/>
    </source>
</evidence>
<dbReference type="InterPro" id="IPR016174">
    <property type="entry name" value="Di-haem_cyt_TM"/>
</dbReference>
<evidence type="ECO:0000256" key="9">
    <source>
        <dbReference type="ARBA" id="ARBA00022989"/>
    </source>
</evidence>
<dbReference type="GO" id="GO:0005886">
    <property type="term" value="C:plasma membrane"/>
    <property type="evidence" value="ECO:0007669"/>
    <property type="project" value="UniProtKB-SubCell"/>
</dbReference>
<dbReference type="InterPro" id="IPR011577">
    <property type="entry name" value="Cyt_b561_bac/Ni-Hgenase"/>
</dbReference>
<evidence type="ECO:0000256" key="8">
    <source>
        <dbReference type="ARBA" id="ARBA00022982"/>
    </source>
</evidence>
<proteinExistence type="inferred from homology"/>
<gene>
    <name evidence="15" type="primary">yceJ</name>
    <name evidence="15" type="ORF">DSM104443_02134</name>
</gene>
<dbReference type="GO" id="GO:0022904">
    <property type="term" value="P:respiratory electron transport chain"/>
    <property type="evidence" value="ECO:0007669"/>
    <property type="project" value="InterPro"/>
</dbReference>
<evidence type="ECO:0000259" key="14">
    <source>
        <dbReference type="Pfam" id="PF01292"/>
    </source>
</evidence>